<dbReference type="RefSeq" id="WP_051336511.1">
    <property type="nucleotide sequence ID" value="NZ_CP104143.1"/>
</dbReference>
<dbReference type="EMBL" id="CP104143">
    <property type="protein sequence ID" value="UWU16245.1"/>
    <property type="molecule type" value="Genomic_DNA"/>
</dbReference>
<proteinExistence type="predicted"/>
<organism evidence="1 3">
    <name type="scientific">Rhizobium sullae</name>
    <name type="common">Rhizobium hedysari</name>
    <dbReference type="NCBI Taxonomy" id="50338"/>
    <lineage>
        <taxon>Bacteria</taxon>
        <taxon>Pseudomonadati</taxon>
        <taxon>Pseudomonadota</taxon>
        <taxon>Alphaproteobacteria</taxon>
        <taxon>Hyphomicrobiales</taxon>
        <taxon>Rhizobiaceae</taxon>
        <taxon>Rhizobium/Agrobacterium group</taxon>
        <taxon>Rhizobium</taxon>
    </lineage>
</organism>
<evidence type="ECO:0000313" key="2">
    <source>
        <dbReference type="EMBL" id="UWU16245.1"/>
    </source>
</evidence>
<reference evidence="1 3" key="1">
    <citation type="submission" date="2017-11" db="EMBL/GenBank/DDBJ databases">
        <authorList>
            <person name="Han C.G."/>
        </authorList>
    </citation>
    <scope>NUCLEOTIDE SEQUENCE [LARGE SCALE GENOMIC DNA]</scope>
    <source>
        <strain evidence="1 3">HCNT1</strain>
    </source>
</reference>
<dbReference type="AlphaFoldDB" id="A0A2N0D122"/>
<accession>A0A2N0D122</accession>
<reference evidence="2" key="3">
    <citation type="submission" date="2022-09" db="EMBL/GenBank/DDBJ databases">
        <title>Australian commercial rhizobial inoculants.</title>
        <authorList>
            <person name="Kohlmeier M.G."/>
            <person name="O'Hara G.W."/>
            <person name="Colombi E."/>
            <person name="Ramsay J.P."/>
            <person name="Terpolilli J."/>
        </authorList>
    </citation>
    <scope>NUCLEOTIDE SEQUENCE</scope>
    <source>
        <strain evidence="2">WSM1592</strain>
    </source>
</reference>
<protein>
    <submittedName>
        <fullName evidence="1">Uncharacterized protein</fullName>
    </submittedName>
</protein>
<keyword evidence="4" id="KW-1185">Reference proteome</keyword>
<name>A0A2N0D122_RHISU</name>
<sequence>MPAIEQEIRQDARIPSGYSVQELLASPLFATSLTEAASRLIGIYHEAPRAVRYTSDLRRWLVAQAALAFYFENRTGVSREDLTVTRLTEFGPLHEFASRNTIASYMAQMRQYKLFTERESRDKRLRPLVLSEAAEHLIRNWFDSHMASLDLLDGGERLAVSQADPRLLYYAHPPAARALIADPRWNDPPESVKTFTFTNLGSNVIHDLVARFPSGSTLSERCYVGELKPGTLAGHYHVSRTHIVRVLNRAKALGDIGWDGLQYGDNFWISARLIEDYRRWQAVKFEALSRSIHGACVRLYA</sequence>
<evidence type="ECO:0000313" key="3">
    <source>
        <dbReference type="Proteomes" id="UP000232164"/>
    </source>
</evidence>
<dbReference type="EMBL" id="PIQN01000026">
    <property type="protein sequence ID" value="PKA39815.1"/>
    <property type="molecule type" value="Genomic_DNA"/>
</dbReference>
<reference evidence="1 3" key="2">
    <citation type="submission" date="2017-12" db="EMBL/GenBank/DDBJ databases">
        <title>Genome sequence of Rhizobium sullae HCNT1 isolated from Sulla coronaria nodules and featuring peculiar denitrification phenotypes.</title>
        <authorList>
            <person name="De Diego-Diaz B."/>
            <person name="Treu L."/>
            <person name="Campanaro S."/>
            <person name="Da Silva Duarte V."/>
            <person name="Basaglia M."/>
            <person name="Favaro L."/>
            <person name="Casella S."/>
            <person name="Squartini A."/>
        </authorList>
    </citation>
    <scope>NUCLEOTIDE SEQUENCE [LARGE SCALE GENOMIC DNA]</scope>
    <source>
        <strain evidence="1 3">HCNT1</strain>
    </source>
</reference>
<evidence type="ECO:0000313" key="4">
    <source>
        <dbReference type="Proteomes" id="UP001060123"/>
    </source>
</evidence>
<evidence type="ECO:0000313" key="1">
    <source>
        <dbReference type="EMBL" id="PKA39815.1"/>
    </source>
</evidence>
<dbReference type="Proteomes" id="UP000232164">
    <property type="component" value="Unassembled WGS sequence"/>
</dbReference>
<gene>
    <name evidence="1" type="ORF">CWR43_31725</name>
    <name evidence="2" type="ORF">N2599_09805</name>
</gene>
<dbReference type="Proteomes" id="UP001060123">
    <property type="component" value="Chromosome"/>
</dbReference>